<dbReference type="PANTHER" id="PTHR43806:SF11">
    <property type="entry name" value="CEREVISIN-RELATED"/>
    <property type="match status" value="1"/>
</dbReference>
<feature type="region of interest" description="Disordered" evidence="5">
    <location>
        <begin position="1"/>
        <end position="63"/>
    </location>
</feature>
<evidence type="ECO:0000256" key="5">
    <source>
        <dbReference type="SAM" id="MobiDB-lite"/>
    </source>
</evidence>
<dbReference type="AlphaFoldDB" id="A0A7X6QYE7"/>
<name>A0A7X6QYE7_9CELL</name>
<dbReference type="InterPro" id="IPR050131">
    <property type="entry name" value="Peptidase_S8_subtilisin-like"/>
</dbReference>
<dbReference type="InterPro" id="IPR034074">
    <property type="entry name" value="Y4bN_pept_dom"/>
</dbReference>
<evidence type="ECO:0000313" key="8">
    <source>
        <dbReference type="Proteomes" id="UP000581206"/>
    </source>
</evidence>
<dbReference type="CDD" id="cd04847">
    <property type="entry name" value="Peptidases_S8_Subtilisin_like_2"/>
    <property type="match status" value="1"/>
</dbReference>
<dbReference type="InterPro" id="IPR023827">
    <property type="entry name" value="Peptidase_S8_Asp-AS"/>
</dbReference>
<reference evidence="7 8" key="1">
    <citation type="submission" date="2020-04" db="EMBL/GenBank/DDBJ databases">
        <title>MicrobeNet Type strains.</title>
        <authorList>
            <person name="Nicholson A.C."/>
        </authorList>
    </citation>
    <scope>NUCLEOTIDE SEQUENCE [LARGE SCALE GENOMIC DNA]</scope>
    <source>
        <strain evidence="7 8">ATCC BAA-788</strain>
    </source>
</reference>
<dbReference type="SUPFAM" id="SSF52743">
    <property type="entry name" value="Subtilisin-like"/>
    <property type="match status" value="1"/>
</dbReference>
<comment type="similarity">
    <text evidence="1">Belongs to the peptidase S8 family.</text>
</comment>
<feature type="domain" description="Peptidase S8/S53" evidence="6">
    <location>
        <begin position="272"/>
        <end position="637"/>
    </location>
</feature>
<keyword evidence="4" id="KW-0720">Serine protease</keyword>
<dbReference type="EMBL" id="JAAXOX010000002">
    <property type="protein sequence ID" value="NKY22059.1"/>
    <property type="molecule type" value="Genomic_DNA"/>
</dbReference>
<dbReference type="InterPro" id="IPR000209">
    <property type="entry name" value="Peptidase_S8/S53_dom"/>
</dbReference>
<feature type="region of interest" description="Disordered" evidence="5">
    <location>
        <begin position="389"/>
        <end position="408"/>
    </location>
</feature>
<dbReference type="GO" id="GO:0006508">
    <property type="term" value="P:proteolysis"/>
    <property type="evidence" value="ECO:0007669"/>
    <property type="project" value="UniProtKB-KW"/>
</dbReference>
<evidence type="ECO:0000256" key="3">
    <source>
        <dbReference type="ARBA" id="ARBA00022801"/>
    </source>
</evidence>
<evidence type="ECO:0000256" key="2">
    <source>
        <dbReference type="ARBA" id="ARBA00022670"/>
    </source>
</evidence>
<protein>
    <submittedName>
        <fullName evidence="7">S8 family peptidase</fullName>
    </submittedName>
</protein>
<keyword evidence="8" id="KW-1185">Reference proteome</keyword>
<evidence type="ECO:0000256" key="1">
    <source>
        <dbReference type="ARBA" id="ARBA00011073"/>
    </source>
</evidence>
<accession>A0A7X6QYE7</accession>
<dbReference type="InterPro" id="IPR036852">
    <property type="entry name" value="Peptidase_S8/S53_dom_sf"/>
</dbReference>
<keyword evidence="3" id="KW-0378">Hydrolase</keyword>
<dbReference type="PANTHER" id="PTHR43806">
    <property type="entry name" value="PEPTIDASE S8"/>
    <property type="match status" value="1"/>
</dbReference>
<organism evidence="7 8">
    <name type="scientific">Cellulomonas denverensis</name>
    <dbReference type="NCBI Taxonomy" id="264297"/>
    <lineage>
        <taxon>Bacteria</taxon>
        <taxon>Bacillati</taxon>
        <taxon>Actinomycetota</taxon>
        <taxon>Actinomycetes</taxon>
        <taxon>Micrococcales</taxon>
        <taxon>Cellulomonadaceae</taxon>
        <taxon>Cellulomonas</taxon>
    </lineage>
</organism>
<sequence>MAERDRPHIVVPAPPRPEPFTLASSGGGGDSQGFSGDRRRHGRRLTDEYQSALTAEPEEPETEGTYISFVSFPDLELALESLDVQRPGEQPELVAVRETATAEGAIQIATVYIPDGKKEYFLRRLNAYVETSGNDRASNAALVDGIQSIRRATIRELWTDADDLFPSNPSENRWWEVWLRKRDGGERQRFITFSAGHGLRTSEHYLGFSDRTVVLLNATADQLADAFESLDDIAELRHPHDVASFLTELPATEQAEWVDDLRRRLQIAPSDAPAVCILDTGIQDEHPLLTDSIDEPDRHVADVRWQLRPVHPHGTEMAGLALYGDLHGAVLDSQTIQLRHRLESVKFLPDRGDNDRDLYGAITARSVDRTEIQAPTRSRVFMLAVTAPRPGSSGVGSEPAGRMEAGRPTSWSASIDALSFGRGIDDTDPKFTYLDRDEPRRPRLFVVSAGNIRDVTAMDDHLARSDLEPVEDPAQSWNALSVGAYSEQDDMSGALADFAGYVPIAQRGELSPVSRTSLVFDRKKWPFKPDVVANGGNLAASPDRTGVDTPPNLALLTTRLRRPGEGYFTMTRDTSAATAQVAAMAADISAAYPALRPETVRALIVHSAQWTDSMRAHFDRESNKTALVGLLRRYGMGVPDAQRALRSAADALTLIAEAEIHPYERDGGSNTGKVREMNLHQLPWPIEELEALGEALVRLRVTLSYFVEPNPSSRGWTGRYIYPSHGLRFATRRPEENVESFRKRINTRARVDGERPPSLDTEKGWLFGSNQQQAPGSLHTDIWTGTAADLASKGAIVVYPVAGWWKNRRDHDQSDQGVHYSLVVGIESPEVEVDLWTPVRQRVQSTIEITT</sequence>
<gene>
    <name evidence="7" type="ORF">HGA03_05195</name>
</gene>
<comment type="caution">
    <text evidence="7">The sequence shown here is derived from an EMBL/GenBank/DDBJ whole genome shotgun (WGS) entry which is preliminary data.</text>
</comment>
<dbReference type="Proteomes" id="UP000581206">
    <property type="component" value="Unassembled WGS sequence"/>
</dbReference>
<dbReference type="Pfam" id="PF00082">
    <property type="entry name" value="Peptidase_S8"/>
    <property type="match status" value="1"/>
</dbReference>
<dbReference type="RefSeq" id="WP_168629172.1">
    <property type="nucleotide sequence ID" value="NZ_BONL01000042.1"/>
</dbReference>
<dbReference type="PROSITE" id="PS00136">
    <property type="entry name" value="SUBTILASE_ASP"/>
    <property type="match status" value="1"/>
</dbReference>
<keyword evidence="2" id="KW-0645">Protease</keyword>
<dbReference type="GO" id="GO:0004252">
    <property type="term" value="F:serine-type endopeptidase activity"/>
    <property type="evidence" value="ECO:0007669"/>
    <property type="project" value="InterPro"/>
</dbReference>
<evidence type="ECO:0000256" key="4">
    <source>
        <dbReference type="ARBA" id="ARBA00022825"/>
    </source>
</evidence>
<dbReference type="Gene3D" id="3.40.50.200">
    <property type="entry name" value="Peptidase S8/S53 domain"/>
    <property type="match status" value="1"/>
</dbReference>
<evidence type="ECO:0000259" key="6">
    <source>
        <dbReference type="Pfam" id="PF00082"/>
    </source>
</evidence>
<proteinExistence type="inferred from homology"/>
<evidence type="ECO:0000313" key="7">
    <source>
        <dbReference type="EMBL" id="NKY22059.1"/>
    </source>
</evidence>